<dbReference type="PANTHER" id="PTHR23222:SF1">
    <property type="entry name" value="PROHIBITIN-2"/>
    <property type="match status" value="1"/>
</dbReference>
<keyword evidence="2 3" id="KW-0472">Membrane</keyword>
<keyword evidence="3" id="KW-0812">Transmembrane</keyword>
<comment type="caution">
    <text evidence="5">The sequence shown here is derived from an EMBL/GenBank/DDBJ whole genome shotgun (WGS) entry which is preliminary data.</text>
</comment>
<keyword evidence="6" id="KW-1185">Reference proteome</keyword>
<dbReference type="InterPro" id="IPR001107">
    <property type="entry name" value="Band_7"/>
</dbReference>
<dbReference type="Pfam" id="PF01145">
    <property type="entry name" value="Band_7"/>
    <property type="match status" value="1"/>
</dbReference>
<dbReference type="InterPro" id="IPR000163">
    <property type="entry name" value="Prohibitin"/>
</dbReference>
<name>A0A154W3G2_9PROT</name>
<dbReference type="GO" id="GO:0016020">
    <property type="term" value="C:membrane"/>
    <property type="evidence" value="ECO:0007669"/>
    <property type="project" value="UniProtKB-SubCell"/>
</dbReference>
<evidence type="ECO:0000259" key="4">
    <source>
        <dbReference type="SMART" id="SM00244"/>
    </source>
</evidence>
<dbReference type="PANTHER" id="PTHR23222">
    <property type="entry name" value="PROHIBITIN"/>
    <property type="match status" value="1"/>
</dbReference>
<dbReference type="CDD" id="cd03401">
    <property type="entry name" value="SPFH_prohibitin"/>
    <property type="match status" value="1"/>
</dbReference>
<dbReference type="EMBL" id="LPXN01000109">
    <property type="protein sequence ID" value="KZD07951.1"/>
    <property type="molecule type" value="Genomic_DNA"/>
</dbReference>
<feature type="domain" description="Band 7" evidence="4">
    <location>
        <begin position="42"/>
        <end position="204"/>
    </location>
</feature>
<feature type="transmembrane region" description="Helical" evidence="3">
    <location>
        <begin position="23"/>
        <end position="43"/>
    </location>
</feature>
<protein>
    <recommendedName>
        <fullName evidence="4">Band 7 domain-containing protein</fullName>
    </recommendedName>
</protein>
<dbReference type="AlphaFoldDB" id="A0A154W3G2"/>
<evidence type="ECO:0000313" key="6">
    <source>
        <dbReference type="Proteomes" id="UP000076400"/>
    </source>
</evidence>
<dbReference type="Proteomes" id="UP000076400">
    <property type="component" value="Unassembled WGS sequence"/>
</dbReference>
<sequence length="288" mass="32893">MVAQDSVEEDEAPRRDLFRRYDVYVLGFLIVLVILAALLWPLMVVTIRSGEAGVQFRWFSGTERAEVYQEGTHLILPWNTMYIYDVRLRTEERQYKLLTDTGLPVDLRVAVRYRPDVRMLPLLHVAVGPDYVNRVIFPETEAVLRREVGRYSPEEVYTSARGLLEKILISTLAQTEDRFVLIDEVLIKSVELPEQVREAIERKLVLSEQEKSYVYRLSIETKEAERKRIEAVGIRDYQKTISETLTDDLLRWQGIQATKDLAASPNAKTVVIGGGGDGLPVILGGADR</sequence>
<evidence type="ECO:0000256" key="1">
    <source>
        <dbReference type="ARBA" id="ARBA00004167"/>
    </source>
</evidence>
<evidence type="ECO:0000313" key="5">
    <source>
        <dbReference type="EMBL" id="KZD07951.1"/>
    </source>
</evidence>
<dbReference type="RefSeq" id="WP_067556260.1">
    <property type="nucleotide sequence ID" value="NZ_LPXN01000109.1"/>
</dbReference>
<organism evidence="5 6">
    <name type="scientific">Oceanibaculum pacificum</name>
    <dbReference type="NCBI Taxonomy" id="580166"/>
    <lineage>
        <taxon>Bacteria</taxon>
        <taxon>Pseudomonadati</taxon>
        <taxon>Pseudomonadota</taxon>
        <taxon>Alphaproteobacteria</taxon>
        <taxon>Rhodospirillales</taxon>
        <taxon>Oceanibaculaceae</taxon>
        <taxon>Oceanibaculum</taxon>
    </lineage>
</organism>
<dbReference type="SMART" id="SM00244">
    <property type="entry name" value="PHB"/>
    <property type="match status" value="1"/>
</dbReference>
<dbReference type="InterPro" id="IPR036013">
    <property type="entry name" value="Band_7/SPFH_dom_sf"/>
</dbReference>
<evidence type="ECO:0000256" key="2">
    <source>
        <dbReference type="ARBA" id="ARBA00023136"/>
    </source>
</evidence>
<dbReference type="GO" id="GO:0007005">
    <property type="term" value="P:mitochondrion organization"/>
    <property type="evidence" value="ECO:0007669"/>
    <property type="project" value="TreeGrafter"/>
</dbReference>
<dbReference type="Gene3D" id="3.30.479.30">
    <property type="entry name" value="Band 7 domain"/>
    <property type="match status" value="1"/>
</dbReference>
<evidence type="ECO:0000256" key="3">
    <source>
        <dbReference type="SAM" id="Phobius"/>
    </source>
</evidence>
<dbReference type="SUPFAM" id="SSF117892">
    <property type="entry name" value="Band 7/SPFH domain"/>
    <property type="match status" value="1"/>
</dbReference>
<keyword evidence="3" id="KW-1133">Transmembrane helix</keyword>
<comment type="subcellular location">
    <subcellularLocation>
        <location evidence="1">Membrane</location>
        <topology evidence="1">Single-pass membrane protein</topology>
    </subcellularLocation>
</comment>
<reference evidence="5 6" key="1">
    <citation type="submission" date="2015-12" db="EMBL/GenBank/DDBJ databases">
        <title>Genome sequence of Oceanibaculum pacificum MCCC 1A02656.</title>
        <authorList>
            <person name="Lu L."/>
            <person name="Lai Q."/>
            <person name="Shao Z."/>
            <person name="Qian P."/>
        </authorList>
    </citation>
    <scope>NUCLEOTIDE SEQUENCE [LARGE SCALE GENOMIC DNA]</scope>
    <source>
        <strain evidence="5 6">MCCC 1A02656</strain>
    </source>
</reference>
<accession>A0A154W3G2</accession>
<gene>
    <name evidence="5" type="ORF">AUP43_09150</name>
</gene>
<dbReference type="STRING" id="580166.AUP43_09150"/>
<proteinExistence type="predicted"/>